<dbReference type="EMBL" id="JARBHB010000007">
    <property type="protein sequence ID" value="KAJ8879622.1"/>
    <property type="molecule type" value="Genomic_DNA"/>
</dbReference>
<protein>
    <submittedName>
        <fullName evidence="2">Uncharacterized protein</fullName>
    </submittedName>
</protein>
<comment type="caution">
    <text evidence="2">The sequence shown here is derived from an EMBL/GenBank/DDBJ whole genome shotgun (WGS) entry which is preliminary data.</text>
</comment>
<evidence type="ECO:0000313" key="2">
    <source>
        <dbReference type="EMBL" id="KAJ8879622.1"/>
    </source>
</evidence>
<reference evidence="2 3" key="1">
    <citation type="submission" date="2023-02" db="EMBL/GenBank/DDBJ databases">
        <title>LHISI_Scaffold_Assembly.</title>
        <authorList>
            <person name="Stuart O.P."/>
            <person name="Cleave R."/>
            <person name="Magrath M.J.L."/>
            <person name="Mikheyev A.S."/>
        </authorList>
    </citation>
    <scope>NUCLEOTIDE SEQUENCE [LARGE SCALE GENOMIC DNA]</scope>
    <source>
        <strain evidence="2">Daus_M_001</strain>
        <tissue evidence="2">Leg muscle</tissue>
    </source>
</reference>
<keyword evidence="3" id="KW-1185">Reference proteome</keyword>
<feature type="compositionally biased region" description="Basic and acidic residues" evidence="1">
    <location>
        <begin position="260"/>
        <end position="273"/>
    </location>
</feature>
<sequence length="501" mass="56179">MLHTNQLHLPSHKTKRTIWLTHHAKCPYHPARSRNHIDRQYRLANQKPKRTNQANRPLRPLTRSNTKTNHAIQSSHTNSNNPNVALNSFGNRHPQPTLAGSGSQQDSEPTIRGTCRYVFDAHAPACRCLARELITYARAVTSGKYRPRVSPRGSAVTSTTGIYLLSATSTRGAGQLARMRAASNIMNTFCAMLRWQLAEVVGTTRLTKETDIAIAVQTEVHSVVKKKITRGFTRRVPKFIARCSGFESLPSQSGDASSNDDTRNDASRRHPETTAHPGASGRITAALTSPRGRSCRQLKPVHLYTEVAAPLMWAYQFSDWLREVLGSSPAYCRLTVTRRSLTKAIQTCCWPETLFCWSSRYNKCYTHFCLLVKGESNALLILTTSITEDTLETVMRFSTDREGLMELHRLFGRGSEDKVYDVNCIKWVEDSKPLLLMENSDGSQLEESVGAVEGLMTATASLTSDNDGYGWYIKLMRKKKKNNEDPDSVQHELGGDEEKEH</sequence>
<feature type="compositionally biased region" description="Polar residues" evidence="1">
    <location>
        <begin position="62"/>
        <end position="90"/>
    </location>
</feature>
<evidence type="ECO:0000313" key="3">
    <source>
        <dbReference type="Proteomes" id="UP001159363"/>
    </source>
</evidence>
<evidence type="ECO:0000256" key="1">
    <source>
        <dbReference type="SAM" id="MobiDB-lite"/>
    </source>
</evidence>
<feature type="region of interest" description="Disordered" evidence="1">
    <location>
        <begin position="248"/>
        <end position="283"/>
    </location>
</feature>
<organism evidence="2 3">
    <name type="scientific">Dryococelus australis</name>
    <dbReference type="NCBI Taxonomy" id="614101"/>
    <lineage>
        <taxon>Eukaryota</taxon>
        <taxon>Metazoa</taxon>
        <taxon>Ecdysozoa</taxon>
        <taxon>Arthropoda</taxon>
        <taxon>Hexapoda</taxon>
        <taxon>Insecta</taxon>
        <taxon>Pterygota</taxon>
        <taxon>Neoptera</taxon>
        <taxon>Polyneoptera</taxon>
        <taxon>Phasmatodea</taxon>
        <taxon>Verophasmatodea</taxon>
        <taxon>Anareolatae</taxon>
        <taxon>Phasmatidae</taxon>
        <taxon>Eurycanthinae</taxon>
        <taxon>Dryococelus</taxon>
    </lineage>
</organism>
<proteinExistence type="predicted"/>
<feature type="compositionally biased region" description="Basic and acidic residues" evidence="1">
    <location>
        <begin position="482"/>
        <end position="501"/>
    </location>
</feature>
<gene>
    <name evidence="2" type="ORF">PR048_020230</name>
</gene>
<dbReference type="Proteomes" id="UP001159363">
    <property type="component" value="Chromosome 6"/>
</dbReference>
<accession>A0ABQ9H5Q8</accession>
<name>A0ABQ9H5Q8_9NEOP</name>
<feature type="region of interest" description="Disordered" evidence="1">
    <location>
        <begin position="480"/>
        <end position="501"/>
    </location>
</feature>
<feature type="compositionally biased region" description="Polar residues" evidence="1">
    <location>
        <begin position="98"/>
        <end position="108"/>
    </location>
</feature>
<feature type="compositionally biased region" description="Polar residues" evidence="1">
    <location>
        <begin position="249"/>
        <end position="259"/>
    </location>
</feature>
<feature type="region of interest" description="Disordered" evidence="1">
    <location>
        <begin position="44"/>
        <end position="109"/>
    </location>
</feature>